<proteinExistence type="predicted"/>
<feature type="domain" description="DUF6314" evidence="1">
    <location>
        <begin position="13"/>
        <end position="135"/>
    </location>
</feature>
<gene>
    <name evidence="2" type="ORF">PEV8663_02129</name>
</gene>
<evidence type="ECO:0000313" key="3">
    <source>
        <dbReference type="Proteomes" id="UP000220836"/>
    </source>
</evidence>
<keyword evidence="3" id="KW-1185">Reference proteome</keyword>
<dbReference type="InterPro" id="IPR045632">
    <property type="entry name" value="DUF6314"/>
</dbReference>
<dbReference type="EMBL" id="FXYH01000006">
    <property type="protein sequence ID" value="SMX40821.1"/>
    <property type="molecule type" value="Genomic_DNA"/>
</dbReference>
<evidence type="ECO:0000313" key="2">
    <source>
        <dbReference type="EMBL" id="SMX40821.1"/>
    </source>
</evidence>
<name>A0A238KD95_9RHOB</name>
<dbReference type="AlphaFoldDB" id="A0A238KD95"/>
<dbReference type="Proteomes" id="UP000220836">
    <property type="component" value="Unassembled WGS sequence"/>
</dbReference>
<evidence type="ECO:0000259" key="1">
    <source>
        <dbReference type="Pfam" id="PF19834"/>
    </source>
</evidence>
<sequence>MTSCQQKKSLQDFIGDWLIERDIRPVDGPQAHFTGRATWQPEVGGALYTEIGQLHMPGQGTFEAERKYRWDNDLRVFFQDGRFFHVVPSRGGDSAHWCDPDQYDASYDFENWPLWSCRWRVKGPRKNYEMISRYRPAVQA</sequence>
<dbReference type="OrthoDB" id="7351979at2"/>
<protein>
    <recommendedName>
        <fullName evidence="1">DUF6314 domain-containing protein</fullName>
    </recommendedName>
</protein>
<reference evidence="2 3" key="1">
    <citation type="submission" date="2017-05" db="EMBL/GenBank/DDBJ databases">
        <authorList>
            <person name="Song R."/>
            <person name="Chenine A.L."/>
            <person name="Ruprecht R.M."/>
        </authorList>
    </citation>
    <scope>NUCLEOTIDE SEQUENCE [LARGE SCALE GENOMIC DNA]</scope>
    <source>
        <strain evidence="2 3">CECT 8663</strain>
    </source>
</reference>
<accession>A0A238KD95</accession>
<organism evidence="2 3">
    <name type="scientific">Pelagimonas varians</name>
    <dbReference type="NCBI Taxonomy" id="696760"/>
    <lineage>
        <taxon>Bacteria</taxon>
        <taxon>Pseudomonadati</taxon>
        <taxon>Pseudomonadota</taxon>
        <taxon>Alphaproteobacteria</taxon>
        <taxon>Rhodobacterales</taxon>
        <taxon>Roseobacteraceae</taxon>
        <taxon>Pelagimonas</taxon>
    </lineage>
</organism>
<dbReference type="Pfam" id="PF19834">
    <property type="entry name" value="DUF6314"/>
    <property type="match status" value="1"/>
</dbReference>